<feature type="chain" id="PRO_5040272447" description="Secreted protein" evidence="1">
    <location>
        <begin position="37"/>
        <end position="130"/>
    </location>
</feature>
<evidence type="ECO:0000313" key="2">
    <source>
        <dbReference type="EMBL" id="MBW0547508.1"/>
    </source>
</evidence>
<organism evidence="2 3">
    <name type="scientific">Austropuccinia psidii MF-1</name>
    <dbReference type="NCBI Taxonomy" id="1389203"/>
    <lineage>
        <taxon>Eukaryota</taxon>
        <taxon>Fungi</taxon>
        <taxon>Dikarya</taxon>
        <taxon>Basidiomycota</taxon>
        <taxon>Pucciniomycotina</taxon>
        <taxon>Pucciniomycetes</taxon>
        <taxon>Pucciniales</taxon>
        <taxon>Sphaerophragmiaceae</taxon>
        <taxon>Austropuccinia</taxon>
    </lineage>
</organism>
<sequence>MNYLPRRCRNVKGPTGMHKHLTLLVLVAFFSAVCQATGCDFGDCTRSGVDTPISGWLYKCAQGHICGEFVPFQGQGASPSITAECAICENTVQFQPEVIHSTLTRCTQHTNSFDSTGLTRVPGKNYYKVD</sequence>
<dbReference type="EMBL" id="AVOT02052593">
    <property type="protein sequence ID" value="MBW0547508.1"/>
    <property type="molecule type" value="Genomic_DNA"/>
</dbReference>
<protein>
    <recommendedName>
        <fullName evidence="4">Secreted protein</fullName>
    </recommendedName>
</protein>
<comment type="caution">
    <text evidence="2">The sequence shown here is derived from an EMBL/GenBank/DDBJ whole genome shotgun (WGS) entry which is preliminary data.</text>
</comment>
<feature type="signal peptide" evidence="1">
    <location>
        <begin position="1"/>
        <end position="36"/>
    </location>
</feature>
<proteinExistence type="predicted"/>
<evidence type="ECO:0000256" key="1">
    <source>
        <dbReference type="SAM" id="SignalP"/>
    </source>
</evidence>
<reference evidence="2" key="1">
    <citation type="submission" date="2021-03" db="EMBL/GenBank/DDBJ databases">
        <title>Draft genome sequence of rust myrtle Austropuccinia psidii MF-1, a brazilian biotype.</title>
        <authorList>
            <person name="Quecine M.C."/>
            <person name="Pachon D.M.R."/>
            <person name="Bonatelli M.L."/>
            <person name="Correr F.H."/>
            <person name="Franceschini L.M."/>
            <person name="Leite T.F."/>
            <person name="Margarido G.R.A."/>
            <person name="Almeida C.A."/>
            <person name="Ferrarezi J.A."/>
            <person name="Labate C.A."/>
        </authorList>
    </citation>
    <scope>NUCLEOTIDE SEQUENCE</scope>
    <source>
        <strain evidence="2">MF-1</strain>
    </source>
</reference>
<gene>
    <name evidence="2" type="ORF">O181_087223</name>
</gene>
<dbReference type="AlphaFoldDB" id="A0A9Q3IPA1"/>
<evidence type="ECO:0000313" key="3">
    <source>
        <dbReference type="Proteomes" id="UP000765509"/>
    </source>
</evidence>
<evidence type="ECO:0008006" key="4">
    <source>
        <dbReference type="Google" id="ProtNLM"/>
    </source>
</evidence>
<dbReference type="Proteomes" id="UP000765509">
    <property type="component" value="Unassembled WGS sequence"/>
</dbReference>
<accession>A0A9Q3IPA1</accession>
<keyword evidence="3" id="KW-1185">Reference proteome</keyword>
<keyword evidence="1" id="KW-0732">Signal</keyword>
<name>A0A9Q3IPA1_9BASI</name>